<protein>
    <submittedName>
        <fullName evidence="8">DnaJ like protein subfamily C member 21</fullName>
    </submittedName>
</protein>
<dbReference type="SMART" id="SM00451">
    <property type="entry name" value="ZnF_U1"/>
    <property type="match status" value="1"/>
</dbReference>
<organism evidence="8 9">
    <name type="scientific">Phyllosticta citrichinensis</name>
    <dbReference type="NCBI Taxonomy" id="1130410"/>
    <lineage>
        <taxon>Eukaryota</taxon>
        <taxon>Fungi</taxon>
        <taxon>Dikarya</taxon>
        <taxon>Ascomycota</taxon>
        <taxon>Pezizomycotina</taxon>
        <taxon>Dothideomycetes</taxon>
        <taxon>Dothideomycetes incertae sedis</taxon>
        <taxon>Botryosphaeriales</taxon>
        <taxon>Phyllostictaceae</taxon>
        <taxon>Phyllosticta</taxon>
    </lineage>
</organism>
<dbReference type="InterPro" id="IPR036869">
    <property type="entry name" value="J_dom_sf"/>
</dbReference>
<dbReference type="Pfam" id="PF00096">
    <property type="entry name" value="zf-C2H2"/>
    <property type="match status" value="1"/>
</dbReference>
<evidence type="ECO:0000256" key="2">
    <source>
        <dbReference type="ARBA" id="ARBA00022771"/>
    </source>
</evidence>
<evidence type="ECO:0000259" key="6">
    <source>
        <dbReference type="PROSITE" id="PS50076"/>
    </source>
</evidence>
<dbReference type="PROSITE" id="PS50157">
    <property type="entry name" value="ZINC_FINGER_C2H2_2"/>
    <property type="match status" value="2"/>
</dbReference>
<feature type="domain" description="C2H2-type" evidence="7">
    <location>
        <begin position="310"/>
        <end position="334"/>
    </location>
</feature>
<dbReference type="SMART" id="SM00271">
    <property type="entry name" value="DnaJ"/>
    <property type="match status" value="1"/>
</dbReference>
<dbReference type="InterPro" id="IPR003604">
    <property type="entry name" value="Matrin/U1-like-C_Znf_C2H2"/>
</dbReference>
<dbReference type="CDD" id="cd06257">
    <property type="entry name" value="DnaJ"/>
    <property type="match status" value="1"/>
</dbReference>
<accession>A0ABR1Y1I2</accession>
<dbReference type="InterPro" id="IPR051964">
    <property type="entry name" value="Chaperone_stress_response"/>
</dbReference>
<name>A0ABR1Y1I2_9PEZI</name>
<dbReference type="Gene3D" id="3.30.160.60">
    <property type="entry name" value="Classic Zinc Finger"/>
    <property type="match status" value="1"/>
</dbReference>
<feature type="region of interest" description="Disordered" evidence="5">
    <location>
        <begin position="347"/>
        <end position="501"/>
    </location>
</feature>
<dbReference type="PROSITE" id="PS00636">
    <property type="entry name" value="DNAJ_1"/>
    <property type="match status" value="1"/>
</dbReference>
<feature type="domain" description="C2H2-type" evidence="7">
    <location>
        <begin position="518"/>
        <end position="547"/>
    </location>
</feature>
<gene>
    <name evidence="8" type="ORF">IWX90DRAFT_97572</name>
</gene>
<dbReference type="Pfam" id="PF21884">
    <property type="entry name" value="ZUO1-like_ZHD"/>
    <property type="match status" value="1"/>
</dbReference>
<keyword evidence="1" id="KW-0479">Metal-binding</keyword>
<dbReference type="Proteomes" id="UP001456524">
    <property type="component" value="Unassembled WGS sequence"/>
</dbReference>
<sequence>MGAGQSSESGGASSQTTDAAVKTSYYELLGIERQATDEEIRKAYRRKALELHPDRNYGREEWATELFAEIQSAYQVLSDPQERAWYDSHESAILRGADPADEHFEHDVKVTTADDIARMIKKFNSRVEYSDEPTGFFGYLREVFETLAKEERVAASWDGLDVVDYPGFGGEHDEYEDTVKNFYAVWGAFSTKKSFSWMDKYRYSDAPDRRTRRFLEKENARFREEGIREFNDAVRQLVAFVRKRDPRYLPNTQTETERQQMLRDMRAAQAARARAAHEARMNEEVPEWTKTREPEELEEEEEEEIVEEHFECVACNKTFKSEKQWEAHEKSKKHQKAVYALQKKMRKENKNLHLDDEVPSSGMATPDDAEEDWAEEPRTPDDVEETVEAIQNATLENDSLSDADDQIERGQPTKRPSQPSPADPLDNASDSDKSSSNSDYVPRSKLESRLAGTSTEPPLEEQPHSQQPSTGVDLEEDDEDTKTAFKQSQPRMGKAAQKRAKKAAKLAEAEVEAEELKHKCAVCSEAFSSKTQLFRHVRDEGHAAPVPQVGRGVGGGKKKGKK</sequence>
<dbReference type="EMBL" id="JBBWUH010000002">
    <property type="protein sequence ID" value="KAK8174990.1"/>
    <property type="molecule type" value="Genomic_DNA"/>
</dbReference>
<dbReference type="PROSITE" id="PS50076">
    <property type="entry name" value="DNAJ_2"/>
    <property type="match status" value="1"/>
</dbReference>
<dbReference type="InterPro" id="IPR036236">
    <property type="entry name" value="Znf_C2H2_sf"/>
</dbReference>
<dbReference type="SMART" id="SM00355">
    <property type="entry name" value="ZnF_C2H2"/>
    <property type="match status" value="2"/>
</dbReference>
<keyword evidence="2 4" id="KW-0863">Zinc-finger</keyword>
<dbReference type="SUPFAM" id="SSF46565">
    <property type="entry name" value="Chaperone J-domain"/>
    <property type="match status" value="1"/>
</dbReference>
<proteinExistence type="predicted"/>
<keyword evidence="9" id="KW-1185">Reference proteome</keyword>
<feature type="region of interest" description="Disordered" evidence="5">
    <location>
        <begin position="541"/>
        <end position="562"/>
    </location>
</feature>
<evidence type="ECO:0000256" key="5">
    <source>
        <dbReference type="SAM" id="MobiDB-lite"/>
    </source>
</evidence>
<evidence type="ECO:0000313" key="8">
    <source>
        <dbReference type="EMBL" id="KAK8174990.1"/>
    </source>
</evidence>
<evidence type="ECO:0000259" key="7">
    <source>
        <dbReference type="PROSITE" id="PS50157"/>
    </source>
</evidence>
<evidence type="ECO:0000313" key="9">
    <source>
        <dbReference type="Proteomes" id="UP001456524"/>
    </source>
</evidence>
<dbReference type="PROSITE" id="PS00028">
    <property type="entry name" value="ZINC_FINGER_C2H2_1"/>
    <property type="match status" value="2"/>
</dbReference>
<dbReference type="InterPro" id="IPR013087">
    <property type="entry name" value="Znf_C2H2_type"/>
</dbReference>
<dbReference type="InterPro" id="IPR022755">
    <property type="entry name" value="Znf_C2H2_jaz"/>
</dbReference>
<dbReference type="InterPro" id="IPR054076">
    <property type="entry name" value="ZUO1-like_ZHD"/>
</dbReference>
<dbReference type="Gene3D" id="1.10.287.110">
    <property type="entry name" value="DnaJ domain"/>
    <property type="match status" value="1"/>
</dbReference>
<evidence type="ECO:0000256" key="1">
    <source>
        <dbReference type="ARBA" id="ARBA00022723"/>
    </source>
</evidence>
<dbReference type="PANTHER" id="PTHR44029">
    <property type="entry name" value="DNAJ HOMOLOG SUBFAMILY C MEMBER 21"/>
    <property type="match status" value="1"/>
</dbReference>
<dbReference type="InterPro" id="IPR018253">
    <property type="entry name" value="DnaJ_domain_CS"/>
</dbReference>
<comment type="caution">
    <text evidence="8">The sequence shown here is derived from an EMBL/GenBank/DDBJ whole genome shotgun (WGS) entry which is preliminary data.</text>
</comment>
<dbReference type="PRINTS" id="PR00625">
    <property type="entry name" value="JDOMAIN"/>
</dbReference>
<feature type="domain" description="J" evidence="6">
    <location>
        <begin position="24"/>
        <end position="90"/>
    </location>
</feature>
<evidence type="ECO:0000256" key="4">
    <source>
        <dbReference type="PROSITE-ProRule" id="PRU00042"/>
    </source>
</evidence>
<dbReference type="Pfam" id="PF12171">
    <property type="entry name" value="zf-C2H2_jaz"/>
    <property type="match status" value="1"/>
</dbReference>
<keyword evidence="3" id="KW-0862">Zinc</keyword>
<dbReference type="PANTHER" id="PTHR44029:SF1">
    <property type="entry name" value="DNAJ HOMOLOG SUBFAMILY C MEMBER 21"/>
    <property type="match status" value="1"/>
</dbReference>
<feature type="compositionally biased region" description="Polar residues" evidence="5">
    <location>
        <begin position="389"/>
        <end position="398"/>
    </location>
</feature>
<evidence type="ECO:0000256" key="3">
    <source>
        <dbReference type="ARBA" id="ARBA00022833"/>
    </source>
</evidence>
<reference evidence="8 9" key="1">
    <citation type="journal article" date="2022" name="G3 (Bethesda)">
        <title>Enemy or ally: a genomic approach to elucidate the lifestyle of Phyllosticta citrichinaensis.</title>
        <authorList>
            <person name="Buijs V.A."/>
            <person name="Groenewald J.Z."/>
            <person name="Haridas S."/>
            <person name="LaButti K.M."/>
            <person name="Lipzen A."/>
            <person name="Martin F.M."/>
            <person name="Barry K."/>
            <person name="Grigoriev I.V."/>
            <person name="Crous P.W."/>
            <person name="Seidl M.F."/>
        </authorList>
    </citation>
    <scope>NUCLEOTIDE SEQUENCE [LARGE SCALE GENOMIC DNA]</scope>
    <source>
        <strain evidence="8 9">CBS 129764</strain>
    </source>
</reference>
<dbReference type="Pfam" id="PF00226">
    <property type="entry name" value="DnaJ"/>
    <property type="match status" value="1"/>
</dbReference>
<dbReference type="SUPFAM" id="SSF57667">
    <property type="entry name" value="beta-beta-alpha zinc fingers"/>
    <property type="match status" value="1"/>
</dbReference>
<dbReference type="InterPro" id="IPR001623">
    <property type="entry name" value="DnaJ_domain"/>
</dbReference>